<name>A0AAE1XNP4_9LAMI</name>
<proteinExistence type="predicted"/>
<organism evidence="1 2">
    <name type="scientific">Sesamum alatum</name>
    <dbReference type="NCBI Taxonomy" id="300844"/>
    <lineage>
        <taxon>Eukaryota</taxon>
        <taxon>Viridiplantae</taxon>
        <taxon>Streptophyta</taxon>
        <taxon>Embryophyta</taxon>
        <taxon>Tracheophyta</taxon>
        <taxon>Spermatophyta</taxon>
        <taxon>Magnoliopsida</taxon>
        <taxon>eudicotyledons</taxon>
        <taxon>Gunneridae</taxon>
        <taxon>Pentapetalae</taxon>
        <taxon>asterids</taxon>
        <taxon>lamiids</taxon>
        <taxon>Lamiales</taxon>
        <taxon>Pedaliaceae</taxon>
        <taxon>Sesamum</taxon>
    </lineage>
</organism>
<evidence type="ECO:0000313" key="1">
    <source>
        <dbReference type="EMBL" id="KAK4414703.1"/>
    </source>
</evidence>
<dbReference type="Proteomes" id="UP001293254">
    <property type="component" value="Unassembled WGS sequence"/>
</dbReference>
<keyword evidence="2" id="KW-1185">Reference proteome</keyword>
<gene>
    <name evidence="1" type="ORF">Salat_2577200</name>
</gene>
<comment type="caution">
    <text evidence="1">The sequence shown here is derived from an EMBL/GenBank/DDBJ whole genome shotgun (WGS) entry which is preliminary data.</text>
</comment>
<reference evidence="1" key="2">
    <citation type="journal article" date="2024" name="Plant">
        <title>Genomic evolution and insights into agronomic trait innovations of Sesamum species.</title>
        <authorList>
            <person name="Miao H."/>
            <person name="Wang L."/>
            <person name="Qu L."/>
            <person name="Liu H."/>
            <person name="Sun Y."/>
            <person name="Le M."/>
            <person name="Wang Q."/>
            <person name="Wei S."/>
            <person name="Zheng Y."/>
            <person name="Lin W."/>
            <person name="Duan Y."/>
            <person name="Cao H."/>
            <person name="Xiong S."/>
            <person name="Wang X."/>
            <person name="Wei L."/>
            <person name="Li C."/>
            <person name="Ma Q."/>
            <person name="Ju M."/>
            <person name="Zhao R."/>
            <person name="Li G."/>
            <person name="Mu C."/>
            <person name="Tian Q."/>
            <person name="Mei H."/>
            <person name="Zhang T."/>
            <person name="Gao T."/>
            <person name="Zhang H."/>
        </authorList>
    </citation>
    <scope>NUCLEOTIDE SEQUENCE</scope>
    <source>
        <strain evidence="1">3651</strain>
    </source>
</reference>
<reference evidence="1" key="1">
    <citation type="submission" date="2020-06" db="EMBL/GenBank/DDBJ databases">
        <authorList>
            <person name="Li T."/>
            <person name="Hu X."/>
            <person name="Zhang T."/>
            <person name="Song X."/>
            <person name="Zhang H."/>
            <person name="Dai N."/>
            <person name="Sheng W."/>
            <person name="Hou X."/>
            <person name="Wei L."/>
        </authorList>
    </citation>
    <scope>NUCLEOTIDE SEQUENCE</scope>
    <source>
        <strain evidence="1">3651</strain>
        <tissue evidence="1">Leaf</tissue>
    </source>
</reference>
<evidence type="ECO:0000313" key="2">
    <source>
        <dbReference type="Proteomes" id="UP001293254"/>
    </source>
</evidence>
<dbReference type="AlphaFoldDB" id="A0AAE1XNP4"/>
<feature type="non-terminal residue" evidence="1">
    <location>
        <position position="113"/>
    </location>
</feature>
<accession>A0AAE1XNP4</accession>
<protein>
    <submittedName>
        <fullName evidence="1">Uncharacterized protein</fullName>
    </submittedName>
</protein>
<dbReference type="EMBL" id="JACGWO010000011">
    <property type="protein sequence ID" value="KAK4414703.1"/>
    <property type="molecule type" value="Genomic_DNA"/>
</dbReference>
<sequence>MKKLWPRNPLIPAMRALEKTIGRRRRLKMLIWLVSSKSSIFPSSSPLLLVDRQWRCPSHGSMKNLQDAWRLQFGDEVSPSLQALVADPSRVVALKPTSAHVLTPFRLPQPEIR</sequence>